<comment type="caution">
    <text evidence="1">The sequence shown here is derived from an EMBL/GenBank/DDBJ whole genome shotgun (WGS) entry which is preliminary data.</text>
</comment>
<accession>A0A4Y2EBN1</accession>
<dbReference type="AlphaFoldDB" id="A0A4Y2EBN1"/>
<sequence>MRKTKKSSGFGDNLKWNYPPFRYVRGQLKNDSYKRSDTAVGILIAMTGHGPAGTSRRRYVSSSVRGNSTHTITIPTWEARTPLTYPETSHLRTRGAPLVGRIWR</sequence>
<reference evidence="1 2" key="1">
    <citation type="journal article" date="2019" name="Sci. Rep.">
        <title>Orb-weaving spider Araneus ventricosus genome elucidates the spidroin gene catalogue.</title>
        <authorList>
            <person name="Kono N."/>
            <person name="Nakamura H."/>
            <person name="Ohtoshi R."/>
            <person name="Moran D.A.P."/>
            <person name="Shinohara A."/>
            <person name="Yoshida Y."/>
            <person name="Fujiwara M."/>
            <person name="Mori M."/>
            <person name="Tomita M."/>
            <person name="Arakawa K."/>
        </authorList>
    </citation>
    <scope>NUCLEOTIDE SEQUENCE [LARGE SCALE GENOMIC DNA]</scope>
</reference>
<name>A0A4Y2EBN1_ARAVE</name>
<protein>
    <submittedName>
        <fullName evidence="1">Uncharacterized protein</fullName>
    </submittedName>
</protein>
<dbReference type="EMBL" id="BGPR01000544">
    <property type="protein sequence ID" value="GBM25716.1"/>
    <property type="molecule type" value="Genomic_DNA"/>
</dbReference>
<proteinExistence type="predicted"/>
<gene>
    <name evidence="1" type="ORF">AVEN_241988_1</name>
</gene>
<organism evidence="1 2">
    <name type="scientific">Araneus ventricosus</name>
    <name type="common">Orbweaver spider</name>
    <name type="synonym">Epeira ventricosa</name>
    <dbReference type="NCBI Taxonomy" id="182803"/>
    <lineage>
        <taxon>Eukaryota</taxon>
        <taxon>Metazoa</taxon>
        <taxon>Ecdysozoa</taxon>
        <taxon>Arthropoda</taxon>
        <taxon>Chelicerata</taxon>
        <taxon>Arachnida</taxon>
        <taxon>Araneae</taxon>
        <taxon>Araneomorphae</taxon>
        <taxon>Entelegynae</taxon>
        <taxon>Araneoidea</taxon>
        <taxon>Araneidae</taxon>
        <taxon>Araneus</taxon>
    </lineage>
</organism>
<evidence type="ECO:0000313" key="1">
    <source>
        <dbReference type="EMBL" id="GBM25716.1"/>
    </source>
</evidence>
<dbReference type="Proteomes" id="UP000499080">
    <property type="component" value="Unassembled WGS sequence"/>
</dbReference>
<keyword evidence="2" id="KW-1185">Reference proteome</keyword>
<evidence type="ECO:0000313" key="2">
    <source>
        <dbReference type="Proteomes" id="UP000499080"/>
    </source>
</evidence>